<comment type="caution">
    <text evidence="1">The sequence shown here is derived from an EMBL/GenBank/DDBJ whole genome shotgun (WGS) entry which is preliminary data.</text>
</comment>
<proteinExistence type="predicted"/>
<organism evidence="1 2">
    <name type="scientific">Candidatus Synechococcus spongiarum 142</name>
    <dbReference type="NCBI Taxonomy" id="1608213"/>
    <lineage>
        <taxon>Bacteria</taxon>
        <taxon>Bacillati</taxon>
        <taxon>Cyanobacteriota</taxon>
        <taxon>Cyanophyceae</taxon>
        <taxon>Synechococcales</taxon>
        <taxon>Synechococcaceae</taxon>
        <taxon>Synechococcus</taxon>
    </lineage>
</organism>
<evidence type="ECO:0000313" key="1">
    <source>
        <dbReference type="EMBL" id="KKZ10971.1"/>
    </source>
</evidence>
<dbReference type="InterPro" id="IPR046163">
    <property type="entry name" value="DUF6165"/>
</dbReference>
<sequence>MAPIAFAELIDKMTILEIKSEKFRGDRKRNVDHELNLLKQILRQSGVELLSEHYQQLKAINESLWQIEEDIRSHETDQEFGEAFIHLARSVYLQNDKRAAAKKMINDYYGSEIIEEKSYQSSHHQLDAG</sequence>
<evidence type="ECO:0000313" key="2">
    <source>
        <dbReference type="Proteomes" id="UP000035054"/>
    </source>
</evidence>
<name>A0A6N3X6M9_9SYNE</name>
<dbReference type="Pfam" id="PF19662">
    <property type="entry name" value="DUF6165"/>
    <property type="match status" value="1"/>
</dbReference>
<protein>
    <submittedName>
        <fullName evidence="1">Uncharacterized protein</fullName>
    </submittedName>
</protein>
<dbReference type="EMBL" id="JXUO01000297">
    <property type="protein sequence ID" value="KKZ10971.1"/>
    <property type="molecule type" value="Genomic_DNA"/>
</dbReference>
<reference evidence="1 2" key="1">
    <citation type="submission" date="2015-01" db="EMBL/GenBank/DDBJ databases">
        <title>Lifestyle Evolution in Cyanobacterial Symbionts of Sponges.</title>
        <authorList>
            <person name="Burgsdorf I."/>
            <person name="Slaby B.M."/>
            <person name="Handley K.M."/>
            <person name="Haber M."/>
            <person name="Blom J."/>
            <person name="Marshall C.W."/>
            <person name="Gilbert J.A."/>
            <person name="Hentschel U."/>
            <person name="Steindler L."/>
        </authorList>
    </citation>
    <scope>NUCLEOTIDE SEQUENCE [LARGE SCALE GENOMIC DNA]</scope>
    <source>
        <strain evidence="1">142</strain>
    </source>
</reference>
<dbReference type="AlphaFoldDB" id="A0A6N3X6M9"/>
<dbReference type="Proteomes" id="UP000035054">
    <property type="component" value="Unassembled WGS sequence"/>
</dbReference>
<accession>A0A6N3X6M9</accession>
<gene>
    <name evidence="1" type="ORF">TH68_09545</name>
</gene>